<dbReference type="GO" id="GO:0008233">
    <property type="term" value="F:peptidase activity"/>
    <property type="evidence" value="ECO:0007669"/>
    <property type="project" value="UniProtKB-KW"/>
</dbReference>
<gene>
    <name evidence="1" type="ORF">ENN90_00800</name>
</gene>
<dbReference type="InterPro" id="IPR009003">
    <property type="entry name" value="Peptidase_S1_PA"/>
</dbReference>
<evidence type="ECO:0000313" key="1">
    <source>
        <dbReference type="EMBL" id="HDR50147.1"/>
    </source>
</evidence>
<keyword evidence="1" id="KW-0378">Hydrolase</keyword>
<dbReference type="InterPro" id="IPR043504">
    <property type="entry name" value="Peptidase_S1_PA_chymotrypsin"/>
</dbReference>
<dbReference type="AlphaFoldDB" id="A0A831LP96"/>
<accession>A0A831LP96</accession>
<proteinExistence type="predicted"/>
<dbReference type="SUPFAM" id="SSF50494">
    <property type="entry name" value="Trypsin-like serine proteases"/>
    <property type="match status" value="1"/>
</dbReference>
<dbReference type="Gene3D" id="2.40.10.10">
    <property type="entry name" value="Trypsin-like serine proteases"/>
    <property type="match status" value="2"/>
</dbReference>
<name>A0A831LP96_9BACT</name>
<comment type="caution">
    <text evidence="1">The sequence shown here is derived from an EMBL/GenBank/DDBJ whole genome shotgun (WGS) entry which is preliminary data.</text>
</comment>
<organism evidence="1">
    <name type="scientific">Mariniphaga anaerophila</name>
    <dbReference type="NCBI Taxonomy" id="1484053"/>
    <lineage>
        <taxon>Bacteria</taxon>
        <taxon>Pseudomonadati</taxon>
        <taxon>Bacteroidota</taxon>
        <taxon>Bacteroidia</taxon>
        <taxon>Marinilabiliales</taxon>
        <taxon>Prolixibacteraceae</taxon>
        <taxon>Mariniphaga</taxon>
    </lineage>
</organism>
<dbReference type="PANTHER" id="PTHR36234">
    <property type="entry name" value="LYSYL ENDOPEPTIDASE"/>
    <property type="match status" value="1"/>
</dbReference>
<dbReference type="GO" id="GO:0006508">
    <property type="term" value="P:proteolysis"/>
    <property type="evidence" value="ECO:0007669"/>
    <property type="project" value="UniProtKB-KW"/>
</dbReference>
<dbReference type="EMBL" id="DSDK01000045">
    <property type="protein sequence ID" value="HDR50147.1"/>
    <property type="molecule type" value="Genomic_DNA"/>
</dbReference>
<dbReference type="Proteomes" id="UP000886047">
    <property type="component" value="Unassembled WGS sequence"/>
</dbReference>
<dbReference type="Pfam" id="PF13365">
    <property type="entry name" value="Trypsin_2"/>
    <property type="match status" value="1"/>
</dbReference>
<dbReference type="PANTHER" id="PTHR36234:SF5">
    <property type="entry name" value="LYSYL ENDOPEPTIDASE"/>
    <property type="match status" value="1"/>
</dbReference>
<reference evidence="1" key="1">
    <citation type="journal article" date="2020" name="mSystems">
        <title>Genome- and Community-Level Interaction Insights into Carbon Utilization and Element Cycling Functions of Hydrothermarchaeota in Hydrothermal Sediment.</title>
        <authorList>
            <person name="Zhou Z."/>
            <person name="Liu Y."/>
            <person name="Xu W."/>
            <person name="Pan J."/>
            <person name="Luo Z.H."/>
            <person name="Li M."/>
        </authorList>
    </citation>
    <scope>NUCLEOTIDE SEQUENCE [LARGE SCALE GENOMIC DNA]</scope>
    <source>
        <strain evidence="1">SpSt-1217</strain>
    </source>
</reference>
<keyword evidence="1" id="KW-0645">Protease</keyword>
<protein>
    <submittedName>
        <fullName evidence="1">Serine protease</fullName>
    </submittedName>
</protein>
<sequence>MKKILIISTFFICFYSNGQINIGGKPYSFENQIKAVKVIENQTPKIEFPKLDFEKLIKEDEHRESFEPYRYGKVMKVAYDWNNSGKWIELENGNRIWKLEICCPEAKSINLSYDKFWLPQGGVLYIYDKDKSKIIGGLTNRNSQGTEEKPSGYATGVIFNDKIILEYYEPSEVRDKGIISLSKIVYGYREINPIVATSTGSSLCTVDINCSPEGDDWQDEKTSVALVVSNGGVFTGSLINNTNEDGTPYFLTAHHALVPNGNDAITNPDAFDYVFWWEYETTTCGGYNYSHSETVGATVIANDSPSDFALLELKETPYDLLSPIQAFFNGWDRQVPYGGGVCIHHPQWNPKKISTDNTQPTSSGNYWKVNWNETTNGTSIVYNGSSGAPLYNVFRNKRVVGQLYGAITQSCDYQNAFFGKFHVSWNNNPNEPRRRLKDWLDPNNTNPQGIDGTFCSGTNIKYINNKNYYSDADVFGCSIEMQNVSVGNSAVVIFHAANDIEITNSFEVALGSEVQIGQP</sequence>